<reference evidence="2 3" key="1">
    <citation type="journal article" date="2014" name="Nat. Commun.">
        <title>Molecular traces of alternative social organization in a termite genome.</title>
        <authorList>
            <person name="Terrapon N."/>
            <person name="Li C."/>
            <person name="Robertson H.M."/>
            <person name="Ji L."/>
            <person name="Meng X."/>
            <person name="Booth W."/>
            <person name="Chen Z."/>
            <person name="Childers C.P."/>
            <person name="Glastad K.M."/>
            <person name="Gokhale K."/>
            <person name="Gowin J."/>
            <person name="Gronenberg W."/>
            <person name="Hermansen R.A."/>
            <person name="Hu H."/>
            <person name="Hunt B.G."/>
            <person name="Huylmans A.K."/>
            <person name="Khalil S.M."/>
            <person name="Mitchell R.D."/>
            <person name="Munoz-Torres M.C."/>
            <person name="Mustard J.A."/>
            <person name="Pan H."/>
            <person name="Reese J.T."/>
            <person name="Scharf M.E."/>
            <person name="Sun F."/>
            <person name="Vogel H."/>
            <person name="Xiao J."/>
            <person name="Yang W."/>
            <person name="Yang Z."/>
            <person name="Yang Z."/>
            <person name="Zhou J."/>
            <person name="Zhu J."/>
            <person name="Brent C.S."/>
            <person name="Elsik C.G."/>
            <person name="Goodisman M.A."/>
            <person name="Liberles D.A."/>
            <person name="Roe R.M."/>
            <person name="Vargo E.L."/>
            <person name="Vilcinskas A."/>
            <person name="Wang J."/>
            <person name="Bornberg-Bauer E."/>
            <person name="Korb J."/>
            <person name="Zhang G."/>
            <person name="Liebig J."/>
        </authorList>
    </citation>
    <scope>NUCLEOTIDE SEQUENCE [LARGE SCALE GENOMIC DNA]</scope>
    <source>
        <tissue evidence="2">Whole organism</tissue>
    </source>
</reference>
<evidence type="ECO:0000313" key="2">
    <source>
        <dbReference type="EMBL" id="KDR22740.1"/>
    </source>
</evidence>
<feature type="compositionally biased region" description="Polar residues" evidence="1">
    <location>
        <begin position="37"/>
        <end position="53"/>
    </location>
</feature>
<proteinExistence type="predicted"/>
<dbReference type="Proteomes" id="UP000027135">
    <property type="component" value="Unassembled WGS sequence"/>
</dbReference>
<name>A0A067RQ52_ZOONE</name>
<dbReference type="AlphaFoldDB" id="A0A067RQ52"/>
<feature type="compositionally biased region" description="Basic and acidic residues" evidence="1">
    <location>
        <begin position="20"/>
        <end position="35"/>
    </location>
</feature>
<dbReference type="InParanoid" id="A0A067RQ52"/>
<feature type="compositionally biased region" description="Basic residues" evidence="1">
    <location>
        <begin position="1"/>
        <end position="15"/>
    </location>
</feature>
<feature type="compositionally biased region" description="Basic and acidic residues" evidence="1">
    <location>
        <begin position="73"/>
        <end position="96"/>
    </location>
</feature>
<dbReference type="EMBL" id="KK852496">
    <property type="protein sequence ID" value="KDR22740.1"/>
    <property type="molecule type" value="Genomic_DNA"/>
</dbReference>
<feature type="compositionally biased region" description="Basic and acidic residues" evidence="1">
    <location>
        <begin position="107"/>
        <end position="125"/>
    </location>
</feature>
<keyword evidence="3" id="KW-1185">Reference proteome</keyword>
<sequence length="151" mass="17157">MIAANKGHKPKKQAIKKAASFKEEGEIMSTVDDRWPFSTNQENEQQTEGSAATTEVPEEFRFKQLADGTPKSKLAEQREKRSAHHEPGHVGYDDQQHSGQNRSNHQQLDHDHTNHQESDHEDHSQHKQSTAAPLIFPSILLLLSPFITKYL</sequence>
<gene>
    <name evidence="2" type="ORF">L798_14986</name>
</gene>
<protein>
    <submittedName>
        <fullName evidence="2">Uncharacterized protein</fullName>
    </submittedName>
</protein>
<evidence type="ECO:0000256" key="1">
    <source>
        <dbReference type="SAM" id="MobiDB-lite"/>
    </source>
</evidence>
<evidence type="ECO:0000313" key="3">
    <source>
        <dbReference type="Proteomes" id="UP000027135"/>
    </source>
</evidence>
<feature type="compositionally biased region" description="Polar residues" evidence="1">
    <location>
        <begin position="97"/>
        <end position="106"/>
    </location>
</feature>
<organism evidence="2 3">
    <name type="scientific">Zootermopsis nevadensis</name>
    <name type="common">Dampwood termite</name>
    <dbReference type="NCBI Taxonomy" id="136037"/>
    <lineage>
        <taxon>Eukaryota</taxon>
        <taxon>Metazoa</taxon>
        <taxon>Ecdysozoa</taxon>
        <taxon>Arthropoda</taxon>
        <taxon>Hexapoda</taxon>
        <taxon>Insecta</taxon>
        <taxon>Pterygota</taxon>
        <taxon>Neoptera</taxon>
        <taxon>Polyneoptera</taxon>
        <taxon>Dictyoptera</taxon>
        <taxon>Blattodea</taxon>
        <taxon>Blattoidea</taxon>
        <taxon>Termitoidae</taxon>
        <taxon>Termopsidae</taxon>
        <taxon>Zootermopsis</taxon>
    </lineage>
</organism>
<accession>A0A067RQ52</accession>
<feature type="region of interest" description="Disordered" evidence="1">
    <location>
        <begin position="1"/>
        <end position="133"/>
    </location>
</feature>